<evidence type="ECO:0000259" key="2">
    <source>
        <dbReference type="Pfam" id="PF21294"/>
    </source>
</evidence>
<sequence length="291" mass="32224">MKPKTLITTASLWLILSNCTPSTPPQSSDLGNTPSPIADARQRPSDSPTLWSDGFAQTNWREAWNIRSYGSWGLDEVEVIADPSGKFSRIMRVRYPEGSASPSVSRSQGVALGGTQFYADLGLPPRDALHLSYYVRFSDDFDFVKGGKLPGLFGGKSVSGGNIPDGTDGFSTRFMWRRQGDGEVYAYLPTSENYGTSIGRGAWQFQPGTWYHVEQEVVLNQPDQKDGQIRVWIDGKKVLDRDGLQFRTTDKLKIEGIFFSTFFGGGDPSWSTPKDVYADFAQFSVSPVQTE</sequence>
<evidence type="ECO:0000313" key="4">
    <source>
        <dbReference type="Proteomes" id="UP000017127"/>
    </source>
</evidence>
<keyword evidence="3" id="KW-0456">Lyase</keyword>
<evidence type="ECO:0000313" key="3">
    <source>
        <dbReference type="EMBL" id="ERT07332.1"/>
    </source>
</evidence>
<organism evidence="3 4">
    <name type="scientific">Lyngbya aestuarii BL J</name>
    <dbReference type="NCBI Taxonomy" id="1348334"/>
    <lineage>
        <taxon>Bacteria</taxon>
        <taxon>Bacillati</taxon>
        <taxon>Cyanobacteriota</taxon>
        <taxon>Cyanophyceae</taxon>
        <taxon>Oscillatoriophycideae</taxon>
        <taxon>Oscillatoriales</taxon>
        <taxon>Microcoleaceae</taxon>
        <taxon>Lyngbya</taxon>
    </lineage>
</organism>
<feature type="domain" description="Polysaccharide lyase 14" evidence="2">
    <location>
        <begin position="88"/>
        <end position="283"/>
    </location>
</feature>
<dbReference type="GO" id="GO:0016829">
    <property type="term" value="F:lyase activity"/>
    <property type="evidence" value="ECO:0007669"/>
    <property type="project" value="UniProtKB-KW"/>
</dbReference>
<dbReference type="Gene3D" id="2.60.120.200">
    <property type="match status" value="1"/>
</dbReference>
<feature type="compositionally biased region" description="Polar residues" evidence="1">
    <location>
        <begin position="22"/>
        <end position="35"/>
    </location>
</feature>
<name>U7QJ63_9CYAN</name>
<evidence type="ECO:0000256" key="1">
    <source>
        <dbReference type="SAM" id="MobiDB-lite"/>
    </source>
</evidence>
<accession>U7QJ63</accession>
<dbReference type="AlphaFoldDB" id="U7QJ63"/>
<comment type="caution">
    <text evidence="3">The sequence shown here is derived from an EMBL/GenBank/DDBJ whole genome shotgun (WGS) entry which is preliminary data.</text>
</comment>
<feature type="region of interest" description="Disordered" evidence="1">
    <location>
        <begin position="22"/>
        <end position="49"/>
    </location>
</feature>
<dbReference type="RefSeq" id="WP_023066505.1">
    <property type="nucleotide sequence ID" value="NZ_AUZM01000023.1"/>
</dbReference>
<dbReference type="InterPro" id="IPR048958">
    <property type="entry name" value="Polysacc_lyase_14"/>
</dbReference>
<dbReference type="PANTHER" id="PTHR40124:SF1">
    <property type="entry name" value="DISAGGREGATASE RELATED REPEAT PROTEIN"/>
    <property type="match status" value="1"/>
</dbReference>
<protein>
    <submittedName>
        <fullName evidence="3">Putative alginate lyase</fullName>
    </submittedName>
</protein>
<reference evidence="3 4" key="1">
    <citation type="journal article" date="2013" name="Front. Microbiol.">
        <title>Comparative genomic analyses of the cyanobacterium, Lyngbya aestuarii BL J, a powerful hydrogen producer.</title>
        <authorList>
            <person name="Kothari A."/>
            <person name="Vaughn M."/>
            <person name="Garcia-Pichel F."/>
        </authorList>
    </citation>
    <scope>NUCLEOTIDE SEQUENCE [LARGE SCALE GENOMIC DNA]</scope>
    <source>
        <strain evidence="3 4">BL J</strain>
    </source>
</reference>
<proteinExistence type="predicted"/>
<gene>
    <name evidence="3" type="ORF">M595_2742</name>
</gene>
<dbReference type="EMBL" id="AUZM01000023">
    <property type="protein sequence ID" value="ERT07332.1"/>
    <property type="molecule type" value="Genomic_DNA"/>
</dbReference>
<dbReference type="Pfam" id="PF21294">
    <property type="entry name" value="Polysacc_lyase_14"/>
    <property type="match status" value="1"/>
</dbReference>
<dbReference type="PANTHER" id="PTHR40124">
    <property type="match status" value="1"/>
</dbReference>
<keyword evidence="4" id="KW-1185">Reference proteome</keyword>
<dbReference type="Proteomes" id="UP000017127">
    <property type="component" value="Unassembled WGS sequence"/>
</dbReference>
<dbReference type="PATRIC" id="fig|1348334.3.peg.2655"/>